<protein>
    <submittedName>
        <fullName evidence="4">Dehydrogenase</fullName>
    </submittedName>
</protein>
<proteinExistence type="inferred from homology"/>
<dbReference type="PRINTS" id="PR00080">
    <property type="entry name" value="SDRFAMILY"/>
</dbReference>
<dbReference type="PANTHER" id="PTHR42760:SF133">
    <property type="entry name" value="3-OXOACYL-[ACYL-CARRIER-PROTEIN] REDUCTASE"/>
    <property type="match status" value="1"/>
</dbReference>
<evidence type="ECO:0000313" key="5">
    <source>
        <dbReference type="Proteomes" id="UP000216063"/>
    </source>
</evidence>
<dbReference type="GO" id="GO:0016616">
    <property type="term" value="F:oxidoreductase activity, acting on the CH-OH group of donors, NAD or NADP as acceptor"/>
    <property type="evidence" value="ECO:0007669"/>
    <property type="project" value="TreeGrafter"/>
</dbReference>
<comment type="caution">
    <text evidence="4">The sequence shown here is derived from an EMBL/GenBank/DDBJ whole genome shotgun (WGS) entry which is preliminary data.</text>
</comment>
<dbReference type="PROSITE" id="PS00061">
    <property type="entry name" value="ADH_SHORT"/>
    <property type="match status" value="1"/>
</dbReference>
<evidence type="ECO:0000256" key="1">
    <source>
        <dbReference type="ARBA" id="ARBA00006484"/>
    </source>
</evidence>
<dbReference type="Pfam" id="PF00106">
    <property type="entry name" value="adh_short"/>
    <property type="match status" value="1"/>
</dbReference>
<reference evidence="4 5" key="1">
    <citation type="submission" date="2017-07" db="EMBL/GenBank/DDBJ databases">
        <title>The new phylogeny of genus Mycobacterium.</title>
        <authorList>
            <person name="Tortoli E."/>
            <person name="Trovato A."/>
            <person name="Cirillo D.M."/>
        </authorList>
    </citation>
    <scope>NUCLEOTIDE SEQUENCE [LARGE SCALE GENOMIC DNA]</scope>
    <source>
        <strain evidence="4 5">ATCC 33027</strain>
    </source>
</reference>
<dbReference type="AlphaFoldDB" id="A0A255DG06"/>
<evidence type="ECO:0000256" key="3">
    <source>
        <dbReference type="RuleBase" id="RU000363"/>
    </source>
</evidence>
<dbReference type="Gene3D" id="3.40.50.720">
    <property type="entry name" value="NAD(P)-binding Rossmann-like Domain"/>
    <property type="match status" value="1"/>
</dbReference>
<dbReference type="PRINTS" id="PR00081">
    <property type="entry name" value="GDHRDH"/>
</dbReference>
<dbReference type="OrthoDB" id="286404at2"/>
<comment type="similarity">
    <text evidence="1 3">Belongs to the short-chain dehydrogenases/reductases (SDR) family.</text>
</comment>
<evidence type="ECO:0000313" key="4">
    <source>
        <dbReference type="EMBL" id="OYN78030.1"/>
    </source>
</evidence>
<dbReference type="InterPro" id="IPR002347">
    <property type="entry name" value="SDR_fam"/>
</dbReference>
<dbReference type="GO" id="GO:0006633">
    <property type="term" value="P:fatty acid biosynthetic process"/>
    <property type="evidence" value="ECO:0007669"/>
    <property type="project" value="TreeGrafter"/>
</dbReference>
<dbReference type="Proteomes" id="UP000216063">
    <property type="component" value="Unassembled WGS sequence"/>
</dbReference>
<organism evidence="4 5">
    <name type="scientific">Mycolicibacterium sphagni</name>
    <dbReference type="NCBI Taxonomy" id="1786"/>
    <lineage>
        <taxon>Bacteria</taxon>
        <taxon>Bacillati</taxon>
        <taxon>Actinomycetota</taxon>
        <taxon>Actinomycetes</taxon>
        <taxon>Mycobacteriales</taxon>
        <taxon>Mycobacteriaceae</taxon>
        <taxon>Mycolicibacterium</taxon>
    </lineage>
</organism>
<dbReference type="InterPro" id="IPR036291">
    <property type="entry name" value="NAD(P)-bd_dom_sf"/>
</dbReference>
<dbReference type="CDD" id="cd05233">
    <property type="entry name" value="SDR_c"/>
    <property type="match status" value="1"/>
</dbReference>
<name>A0A255DG06_9MYCO</name>
<keyword evidence="2" id="KW-0560">Oxidoreductase</keyword>
<dbReference type="NCBIfam" id="NF005559">
    <property type="entry name" value="PRK07231.1"/>
    <property type="match status" value="1"/>
</dbReference>
<accession>A0A255DG06</accession>
<dbReference type="EMBL" id="NOZR01000014">
    <property type="protein sequence ID" value="OYN78030.1"/>
    <property type="molecule type" value="Genomic_DNA"/>
</dbReference>
<gene>
    <name evidence="4" type="ORF">CG716_17130</name>
</gene>
<evidence type="ECO:0000256" key="2">
    <source>
        <dbReference type="ARBA" id="ARBA00023002"/>
    </source>
</evidence>
<sequence>MPDPRELFSLTGRVAIVTGSTRGLGRAMAEGFAHAGASVVVTGRDPDRSSVAAEQIRSATGRDVIGLGCHMGDWDAIPGCVERVVGHFGRVDVLVNNAGINPGIQSLDDVSLELWRKVFSVNLEGVLRMSQCVAPVMRDAGGGSIINIGSTQGYEGSPEAVAYGASKAALRHLTVMMSKVWAPWKIRANILSPGSFLTDILERAEEFQPGALAWLASLNSQNRIANTHEIVGPALYLASAASSFVTGDDITASGGMHK</sequence>
<keyword evidence="5" id="KW-1185">Reference proteome</keyword>
<dbReference type="GO" id="GO:0048038">
    <property type="term" value="F:quinone binding"/>
    <property type="evidence" value="ECO:0007669"/>
    <property type="project" value="TreeGrafter"/>
</dbReference>
<dbReference type="SUPFAM" id="SSF51735">
    <property type="entry name" value="NAD(P)-binding Rossmann-fold domains"/>
    <property type="match status" value="1"/>
</dbReference>
<dbReference type="PANTHER" id="PTHR42760">
    <property type="entry name" value="SHORT-CHAIN DEHYDROGENASES/REDUCTASES FAMILY MEMBER"/>
    <property type="match status" value="1"/>
</dbReference>
<dbReference type="FunFam" id="3.40.50.720:FF:000084">
    <property type="entry name" value="Short-chain dehydrogenase reductase"/>
    <property type="match status" value="1"/>
</dbReference>
<dbReference type="InterPro" id="IPR020904">
    <property type="entry name" value="Sc_DH/Rdtase_CS"/>
</dbReference>